<keyword evidence="3" id="KW-0808">Transferase</keyword>
<keyword evidence="3" id="KW-0418">Kinase</keyword>
<dbReference type="GO" id="GO:0016301">
    <property type="term" value="F:kinase activity"/>
    <property type="evidence" value="ECO:0007669"/>
    <property type="project" value="UniProtKB-KW"/>
</dbReference>
<evidence type="ECO:0000313" key="4">
    <source>
        <dbReference type="Proteomes" id="UP000239181"/>
    </source>
</evidence>
<dbReference type="RefSeq" id="WP_105595542.1">
    <property type="nucleotide sequence ID" value="NZ_PDET01000029.1"/>
</dbReference>
<keyword evidence="1" id="KW-0472">Membrane</keyword>
<sequence length="1028" mass="111757">MTICVYPSRLPGEPLEVHQHATCTLHDWMVSNVPGYSNDRVHPVSVDVDGVAVPPAEWPLCYLRADSDVRIYPTPYGTGLEIAAWVAIGVSVASAAYSIIMMTQMGKMGTSPGNGDQLDLAPAKANTAKLGDPVREVLGRCRVFPDYLLQPISRFDKDDPQIYRTEMFLSVGVGNYVINPGDIKIGNTPVNSFGEDTSVTIYAPGADISGDRRADNWFNSTEVGGTTSGTAGLDLASTGPDNVSIRADAVIVSGNSISLIGQTSDDEDEDDDTSVPESWTTGTLITVIVPDSFTATTAGGRNVIYGDFTELNPSVEMAVSLQWGTYDYDLFIASYEPGSPAVPGVGGSAASLTASAAPTTYDFSTSALSFTLTWAGVSYVVALSANYLTMSGLTDAIDDQLTGSGLVARDAGGVLQIVEKTSPYSGNSIGTTVLPPSLFGDAPVNAAGVASSGGSPEVLPSVTLAWNSSTGTAFSGIPDGTQRIAFGAKGDQFRITDVDGLTLSVERMVEDITGQLVADANWPGFTARTLLDASVTGVNDAYDWMGPFLCCPEGETTTQIELNFVYPQGLVDIGSKDGKIHWHDVEITIQYRLSGSVDWTSVKIKHGNDTVNMIGYTESITFPVAGNYEVRVKRDTPVWGGTTRDSVQWQAMRAKLPTRPARYNNLTTMALTVRTGNRLASQSDRRVNAVVTRLYDGHTSRSISGAFYHVARSLGYNDNQIDMATINQLEATYWTPRGERFDYEAASDSTSAKDVFDKIVEAGMGYFLLSDGLLSAGREGIKNWTGIITPQETVGEMETAFRVPSDDDYDGVDVKYINPVTWAEETVQCRTSDNPVPRKTEDYSLDMVMSEDRAYRIGMRRLMKHLHQRRTYTATTELDAWCYQYGDRIILADDITGKTISCLIDSMQHDQQKITLQVTEPLNWSYASPRCWIRFQDGRASRLLTPTKVDDYTLSVPYSDDLDPDSWLMDDPDIELPRLMFCDGMQAARHGIVAEIAPDSDGTCQLTAPEYKEIFYSYDDATYPGDTV</sequence>
<protein>
    <submittedName>
        <fullName evidence="3">Kinase</fullName>
    </submittedName>
</protein>
<keyword evidence="1" id="KW-1133">Transmembrane helix</keyword>
<dbReference type="OrthoDB" id="6243207at2"/>
<reference evidence="3 4" key="1">
    <citation type="submission" date="2017-10" db="EMBL/GenBank/DDBJ databases">
        <title>Draft genome of two endophytic bacteria isolated from 'guarana' Paullinia cupana (Mart.) Ducke.</title>
        <authorList>
            <person name="Siqueira K.A."/>
            <person name="Liotti R.G."/>
            <person name="Mendes T.A."/>
            <person name="Soares M.A."/>
        </authorList>
    </citation>
    <scope>NUCLEOTIDE SEQUENCE [LARGE SCALE GENOMIC DNA]</scope>
    <source>
        <strain evidence="3 4">342</strain>
    </source>
</reference>
<proteinExistence type="predicted"/>
<comment type="caution">
    <text evidence="3">The sequence shown here is derived from an EMBL/GenBank/DDBJ whole genome shotgun (WGS) entry which is preliminary data.</text>
</comment>
<dbReference type="InterPro" id="IPR055385">
    <property type="entry name" value="GpJ_HDII-ins2"/>
</dbReference>
<dbReference type="Proteomes" id="UP000239181">
    <property type="component" value="Unassembled WGS sequence"/>
</dbReference>
<dbReference type="Pfam" id="PF24801">
    <property type="entry name" value="FNIII-A_GpJ"/>
    <property type="match status" value="1"/>
</dbReference>
<evidence type="ECO:0000259" key="2">
    <source>
        <dbReference type="Pfam" id="PF24801"/>
    </source>
</evidence>
<organism evidence="3 4">
    <name type="scientific">Pantoea coffeiphila</name>
    <dbReference type="NCBI Taxonomy" id="1465635"/>
    <lineage>
        <taxon>Bacteria</taxon>
        <taxon>Pseudomonadati</taxon>
        <taxon>Pseudomonadota</taxon>
        <taxon>Gammaproteobacteria</taxon>
        <taxon>Enterobacterales</taxon>
        <taxon>Erwiniaceae</taxon>
        <taxon>Pantoea</taxon>
    </lineage>
</organism>
<gene>
    <name evidence="3" type="ORF">CQW29_25415</name>
</gene>
<name>A0A2S9I445_9GAMM</name>
<feature type="domain" description="Tip attachment protein J HDII-ins2" evidence="2">
    <location>
        <begin position="555"/>
        <end position="653"/>
    </location>
</feature>
<dbReference type="AlphaFoldDB" id="A0A2S9I445"/>
<keyword evidence="1" id="KW-0812">Transmembrane</keyword>
<keyword evidence="4" id="KW-1185">Reference proteome</keyword>
<dbReference type="EMBL" id="PDET01000029">
    <property type="protein sequence ID" value="PRD12577.1"/>
    <property type="molecule type" value="Genomic_DNA"/>
</dbReference>
<accession>A0A2S9I445</accession>
<evidence type="ECO:0000256" key="1">
    <source>
        <dbReference type="SAM" id="Phobius"/>
    </source>
</evidence>
<evidence type="ECO:0000313" key="3">
    <source>
        <dbReference type="EMBL" id="PRD12577.1"/>
    </source>
</evidence>
<feature type="transmembrane region" description="Helical" evidence="1">
    <location>
        <begin position="82"/>
        <end position="100"/>
    </location>
</feature>
<dbReference type="NCBIfam" id="NF040662">
    <property type="entry name" value="attach_TipJ_rel"/>
    <property type="match status" value="1"/>
</dbReference>